<gene>
    <name evidence="3" type="ORF">BGK67_32505</name>
</gene>
<dbReference type="OrthoDB" id="9790035at2"/>
<evidence type="ECO:0008006" key="5">
    <source>
        <dbReference type="Google" id="ProtNLM"/>
    </source>
</evidence>
<feature type="compositionally biased region" description="Basic and acidic residues" evidence="1">
    <location>
        <begin position="462"/>
        <end position="476"/>
    </location>
</feature>
<dbReference type="InterPro" id="IPR036188">
    <property type="entry name" value="FAD/NAD-bd_sf"/>
</dbReference>
<dbReference type="STRING" id="36818.BGK67_32505"/>
<reference evidence="3 4" key="1">
    <citation type="submission" date="2016-08" db="EMBL/GenBank/DDBJ databases">
        <title>The complete genome of Streptomyces subrutilus 10-1-1.</title>
        <authorList>
            <person name="Chen X."/>
        </authorList>
    </citation>
    <scope>NUCLEOTIDE SEQUENCE [LARGE SCALE GENOMIC DNA]</scope>
    <source>
        <strain evidence="3 4">10-1-1</strain>
    </source>
</reference>
<keyword evidence="2" id="KW-0732">Signal</keyword>
<dbReference type="RefSeq" id="WP_069924346.1">
    <property type="nucleotide sequence ID" value="NZ_MEHK01000002.1"/>
</dbReference>
<dbReference type="PANTHER" id="PTHR43422">
    <property type="entry name" value="THIAMINE THIAZOLE SYNTHASE"/>
    <property type="match status" value="1"/>
</dbReference>
<feature type="region of interest" description="Disordered" evidence="1">
    <location>
        <begin position="450"/>
        <end position="476"/>
    </location>
</feature>
<sequence>MTQQPTGAARVLILGGSLAGTLAAAALAPHAAEVLLVERDKALPDSAAPRPRLPQAAHAHMLWAGGADAIESLLPGMTDTWLKAGAHRIPIPNGMVSFSPAGWYRRWTETHYLIGASRDLIDWGVRTAVLALPNVSVRTGITVTALMGTASKVTGVRVRDENYAESELTADLVIDATGRDSKAPEWLTAIGAPDVPETVVDAGVRYASRRYRAPEGAESDWPVIHIQADPREGRPGQVVSIISIEDGQWHVSLSGTRGGEPSADGDLFEDFARGVRHPLAAEFLARAEPVSDVVVYGRTANRQRRFEKVAMPAGFVVVGDAATSLNPVYGHGMSAAALGAVALRDTAARVSVTAPRFAAQAQKAVARPAAAAWLLAVGQDRFYPGAIGKAPNFADKVAARYVHRLSHTAIGNFLVVKALTDVMTMKKPATVLGHPDVLLAAARGLRRPLLDGPQLTPAEQSILDREPRRAAEPTNL</sequence>
<dbReference type="AlphaFoldDB" id="A0A1E5NZT6"/>
<feature type="signal peptide" evidence="2">
    <location>
        <begin position="1"/>
        <end position="31"/>
    </location>
</feature>
<dbReference type="EMBL" id="MEHK01000002">
    <property type="protein sequence ID" value="OEJ22295.1"/>
    <property type="molecule type" value="Genomic_DNA"/>
</dbReference>
<dbReference type="Proteomes" id="UP000095705">
    <property type="component" value="Unassembled WGS sequence"/>
</dbReference>
<name>A0A1E5NZT6_9ACTN</name>
<keyword evidence="4" id="KW-1185">Reference proteome</keyword>
<organism evidence="3 4">
    <name type="scientific">Streptomyces subrutilus</name>
    <dbReference type="NCBI Taxonomy" id="36818"/>
    <lineage>
        <taxon>Bacteria</taxon>
        <taxon>Bacillati</taxon>
        <taxon>Actinomycetota</taxon>
        <taxon>Actinomycetes</taxon>
        <taxon>Kitasatosporales</taxon>
        <taxon>Streptomycetaceae</taxon>
        <taxon>Streptomyces</taxon>
    </lineage>
</organism>
<dbReference type="Gene3D" id="3.50.50.60">
    <property type="entry name" value="FAD/NAD(P)-binding domain"/>
    <property type="match status" value="1"/>
</dbReference>
<feature type="chain" id="PRO_5038375478" description="Pyridine nucleotide-disulfide oxidoreductase" evidence="2">
    <location>
        <begin position="32"/>
        <end position="476"/>
    </location>
</feature>
<evidence type="ECO:0000313" key="4">
    <source>
        <dbReference type="Proteomes" id="UP000095705"/>
    </source>
</evidence>
<dbReference type="PANTHER" id="PTHR43422:SF3">
    <property type="entry name" value="THIAMINE THIAZOLE SYNTHASE"/>
    <property type="match status" value="1"/>
</dbReference>
<evidence type="ECO:0000256" key="2">
    <source>
        <dbReference type="SAM" id="SignalP"/>
    </source>
</evidence>
<comment type="caution">
    <text evidence="3">The sequence shown here is derived from an EMBL/GenBank/DDBJ whole genome shotgun (WGS) entry which is preliminary data.</text>
</comment>
<evidence type="ECO:0000256" key="1">
    <source>
        <dbReference type="SAM" id="MobiDB-lite"/>
    </source>
</evidence>
<proteinExistence type="predicted"/>
<dbReference type="SUPFAM" id="SSF51905">
    <property type="entry name" value="FAD/NAD(P)-binding domain"/>
    <property type="match status" value="1"/>
</dbReference>
<accession>A0A1E5NZT6</accession>
<protein>
    <recommendedName>
        <fullName evidence="5">Pyridine nucleotide-disulfide oxidoreductase</fullName>
    </recommendedName>
</protein>
<evidence type="ECO:0000313" key="3">
    <source>
        <dbReference type="EMBL" id="OEJ22295.1"/>
    </source>
</evidence>